<dbReference type="InterPro" id="IPR003427">
    <property type="entry name" value="His_de-COase_proenz"/>
</dbReference>
<dbReference type="Gene3D" id="3.50.20.10">
    <property type="entry name" value="Pyruvoyl-Dependent Histidine Decarboxylase, subunit B"/>
    <property type="match status" value="1"/>
</dbReference>
<dbReference type="GO" id="GO:0004398">
    <property type="term" value="F:histidine decarboxylase activity"/>
    <property type="evidence" value="ECO:0007669"/>
    <property type="project" value="InterPro"/>
</dbReference>
<keyword evidence="3" id="KW-0456">Lyase</keyword>
<evidence type="ECO:0000256" key="2">
    <source>
        <dbReference type="ARBA" id="ARBA00022793"/>
    </source>
</evidence>
<dbReference type="SUPFAM" id="SSF56271">
    <property type="entry name" value="Pyruvoyl-dependent histidine and arginine decarboxylases"/>
    <property type="match status" value="1"/>
</dbReference>
<dbReference type="Pfam" id="PF02329">
    <property type="entry name" value="HDC"/>
    <property type="match status" value="1"/>
</dbReference>
<accession>D2KZI7</accession>
<dbReference type="InterPro" id="IPR016105">
    <property type="entry name" value="Pyr-dep_his/arg-deCO2ase_sand"/>
</dbReference>
<dbReference type="InterPro" id="IPR016104">
    <property type="entry name" value="Pyr-dep_his/arg-deCO2ase"/>
</dbReference>
<dbReference type="AlphaFoldDB" id="D2KZI7"/>
<evidence type="ECO:0000313" key="5">
    <source>
        <dbReference type="EMBL" id="BAI67126.1"/>
    </source>
</evidence>
<comment type="cofactor">
    <cofactor evidence="1">
        <name>pyruvate</name>
        <dbReference type="ChEBI" id="CHEBI:15361"/>
    </cofactor>
</comment>
<sequence length="146" mass="16521">MNKSATAYRPKENRPLKEGEAYGVWSFIALSLSNDRDHCADLFIEDAGLWTKNDNPEDLKKFLEDHRKAVTWSVVECGRDSHVVFERTYIGFAYVIMKPGEIGNALTCAPYVTLARDAVPSEGFPSLNRISLSQWLDDMNFDSLVN</sequence>
<keyword evidence="4" id="KW-0670">Pyruvate</keyword>
<dbReference type="EMBL" id="AB542114">
    <property type="protein sequence ID" value="BAI67126.1"/>
    <property type="molecule type" value="Genomic_DNA"/>
</dbReference>
<evidence type="ECO:0000256" key="1">
    <source>
        <dbReference type="ARBA" id="ARBA00001928"/>
    </source>
</evidence>
<proteinExistence type="predicted"/>
<organism evidence="5">
    <name type="scientific">Clostridium perfringens</name>
    <dbReference type="NCBI Taxonomy" id="1502"/>
    <lineage>
        <taxon>Bacteria</taxon>
        <taxon>Bacillati</taxon>
        <taxon>Bacillota</taxon>
        <taxon>Clostridia</taxon>
        <taxon>Eubacteriales</taxon>
        <taxon>Clostridiaceae</taxon>
        <taxon>Clostridium</taxon>
    </lineage>
</organism>
<protein>
    <submittedName>
        <fullName evidence="5">Histidine decarboxylase</fullName>
    </submittedName>
</protein>
<name>D2KZI7_CLOPF</name>
<keyword evidence="2" id="KW-0210">Decarboxylase</keyword>
<reference evidence="5" key="1">
    <citation type="submission" date="2010-01" db="EMBL/GenBank/DDBJ databases">
        <title>Isolation and Characterization of Biogenic Amines-Producing Bacteria in Fermented Soybean Pastes.</title>
        <authorList>
            <person name="Moon J."/>
            <person name="Choi H."/>
            <person name="Kim S."/>
            <person name="Cho K."/>
            <person name="Han N."/>
        </authorList>
    </citation>
    <scope>NUCLEOTIDE SEQUENCE</scope>
</reference>
<evidence type="ECO:0000256" key="3">
    <source>
        <dbReference type="ARBA" id="ARBA00023239"/>
    </source>
</evidence>
<evidence type="ECO:0000256" key="4">
    <source>
        <dbReference type="ARBA" id="ARBA00023317"/>
    </source>
</evidence>
<dbReference type="GO" id="GO:0006547">
    <property type="term" value="P:L-histidine metabolic process"/>
    <property type="evidence" value="ECO:0007669"/>
    <property type="project" value="InterPro"/>
</dbReference>